<dbReference type="PANTHER" id="PTHR30126">
    <property type="entry name" value="HTH-TYPE TRANSCRIPTIONAL REGULATOR"/>
    <property type="match status" value="1"/>
</dbReference>
<dbReference type="EMBL" id="CP000478">
    <property type="protein sequence ID" value="ABK16592.1"/>
    <property type="molecule type" value="Genomic_DNA"/>
</dbReference>
<dbReference type="FunCoup" id="A0LGP0">
    <property type="interactions" value="35"/>
</dbReference>
<comment type="similarity">
    <text evidence="1">Belongs to the LysR transcriptional regulatory family.</text>
</comment>
<keyword evidence="2" id="KW-0805">Transcription regulation</keyword>
<dbReference type="FunFam" id="1.10.10.10:FF:000001">
    <property type="entry name" value="LysR family transcriptional regulator"/>
    <property type="match status" value="1"/>
</dbReference>
<evidence type="ECO:0000313" key="7">
    <source>
        <dbReference type="Proteomes" id="UP000001784"/>
    </source>
</evidence>
<dbReference type="CDD" id="cd05466">
    <property type="entry name" value="PBP2_LTTR_substrate"/>
    <property type="match status" value="1"/>
</dbReference>
<dbReference type="OrthoDB" id="464481at2"/>
<dbReference type="eggNOG" id="COG0583">
    <property type="taxonomic scope" value="Bacteria"/>
</dbReference>
<dbReference type="InterPro" id="IPR036388">
    <property type="entry name" value="WH-like_DNA-bd_sf"/>
</dbReference>
<reference evidence="6 7" key="1">
    <citation type="submission" date="2006-10" db="EMBL/GenBank/DDBJ databases">
        <title>Complete sequence of Syntrophobacter fumaroxidans MPOB.</title>
        <authorList>
            <consortium name="US DOE Joint Genome Institute"/>
            <person name="Copeland A."/>
            <person name="Lucas S."/>
            <person name="Lapidus A."/>
            <person name="Barry K."/>
            <person name="Detter J.C."/>
            <person name="Glavina del Rio T."/>
            <person name="Hammon N."/>
            <person name="Israni S."/>
            <person name="Pitluck S."/>
            <person name="Goltsman E.G."/>
            <person name="Martinez M."/>
            <person name="Schmutz J."/>
            <person name="Larimer F."/>
            <person name="Land M."/>
            <person name="Hauser L."/>
            <person name="Kyrpides N."/>
            <person name="Kim E."/>
            <person name="Boone D.R."/>
            <person name="Brockman F."/>
            <person name="Culley D."/>
            <person name="Ferry J."/>
            <person name="Gunsalus R."/>
            <person name="McInerney M.J."/>
            <person name="Morrison M."/>
            <person name="Plugge C."/>
            <person name="Rohlin L."/>
            <person name="Scholten J."/>
            <person name="Sieber J."/>
            <person name="Stams A.J.M."/>
            <person name="Worm P."/>
            <person name="Henstra A.M."/>
            <person name="Richardson P."/>
        </authorList>
    </citation>
    <scope>NUCLEOTIDE SEQUENCE [LARGE SCALE GENOMIC DNA]</scope>
    <source>
        <strain evidence="7">DSM 10017 / MPOB</strain>
    </source>
</reference>
<keyword evidence="7" id="KW-1185">Reference proteome</keyword>
<dbReference type="HOGENOM" id="CLU_039613_6_2_7"/>
<dbReference type="KEGG" id="sfu:Sfum_0896"/>
<keyword evidence="3" id="KW-0238">DNA-binding</keyword>
<protein>
    <submittedName>
        <fullName evidence="6">Transcriptional regulator, LysR family</fullName>
    </submittedName>
</protein>
<dbReference type="Gene3D" id="3.40.190.290">
    <property type="match status" value="1"/>
</dbReference>
<dbReference type="PANTHER" id="PTHR30126:SF100">
    <property type="entry name" value="LYSR-FAMILY TRANSCRIPTIONAL REGULATOR"/>
    <property type="match status" value="1"/>
</dbReference>
<evidence type="ECO:0000313" key="6">
    <source>
        <dbReference type="EMBL" id="ABK16592.1"/>
    </source>
</evidence>
<evidence type="ECO:0000259" key="5">
    <source>
        <dbReference type="PROSITE" id="PS50931"/>
    </source>
</evidence>
<feature type="domain" description="HTH lysR-type" evidence="5">
    <location>
        <begin position="1"/>
        <end position="58"/>
    </location>
</feature>
<dbReference type="Pfam" id="PF00126">
    <property type="entry name" value="HTH_1"/>
    <property type="match status" value="1"/>
</dbReference>
<evidence type="ECO:0000256" key="1">
    <source>
        <dbReference type="ARBA" id="ARBA00009437"/>
    </source>
</evidence>
<dbReference type="InterPro" id="IPR000847">
    <property type="entry name" value="LysR_HTH_N"/>
</dbReference>
<dbReference type="Gene3D" id="1.10.10.10">
    <property type="entry name" value="Winged helix-like DNA-binding domain superfamily/Winged helix DNA-binding domain"/>
    <property type="match status" value="1"/>
</dbReference>
<dbReference type="SUPFAM" id="SSF46785">
    <property type="entry name" value="Winged helix' DNA-binding domain"/>
    <property type="match status" value="1"/>
</dbReference>
<dbReference type="PROSITE" id="PS50931">
    <property type="entry name" value="HTH_LYSR"/>
    <property type="match status" value="1"/>
</dbReference>
<dbReference type="STRING" id="335543.Sfum_0896"/>
<dbReference type="GO" id="GO:0000976">
    <property type="term" value="F:transcription cis-regulatory region binding"/>
    <property type="evidence" value="ECO:0007669"/>
    <property type="project" value="TreeGrafter"/>
</dbReference>
<proteinExistence type="inferred from homology"/>
<organism evidence="6 7">
    <name type="scientific">Syntrophobacter fumaroxidans (strain DSM 10017 / MPOB)</name>
    <dbReference type="NCBI Taxonomy" id="335543"/>
    <lineage>
        <taxon>Bacteria</taxon>
        <taxon>Pseudomonadati</taxon>
        <taxon>Thermodesulfobacteriota</taxon>
        <taxon>Syntrophobacteria</taxon>
        <taxon>Syntrophobacterales</taxon>
        <taxon>Syntrophobacteraceae</taxon>
        <taxon>Syntrophobacter</taxon>
    </lineage>
</organism>
<evidence type="ECO:0000256" key="4">
    <source>
        <dbReference type="ARBA" id="ARBA00023163"/>
    </source>
</evidence>
<evidence type="ECO:0000256" key="2">
    <source>
        <dbReference type="ARBA" id="ARBA00023015"/>
    </source>
</evidence>
<dbReference type="InParanoid" id="A0LGP0"/>
<dbReference type="Proteomes" id="UP000001784">
    <property type="component" value="Chromosome"/>
</dbReference>
<dbReference type="PRINTS" id="PR00039">
    <property type="entry name" value="HTHLYSR"/>
</dbReference>
<dbReference type="AlphaFoldDB" id="A0LGP0"/>
<evidence type="ECO:0000256" key="3">
    <source>
        <dbReference type="ARBA" id="ARBA00023125"/>
    </source>
</evidence>
<sequence>MEMQRLQTFRTVAALMNFNQAANILNCAQSTVSAQIKALENEIGTMLFKRIGKSVQLTEAGAKMLIYADKLLAIKDEALAEVRGNKPGSGMLTLRMPQTMATYYLPHILRSYQPRFPGIRLDITSCALHSLENELRIATVDLAFLFAESIGAKNLESEFLGSDPLFFVTYPGHPLSTRRRVDFKNLEGEVLLLPKSDCGYRMVLEQTLTAEKVTPATIIEMNSIEAIKQAIMAGLGVTVIPEIAVRSEIKEGRIARIAWVDDLETGILMIRYRDKWCPPPLDAFMDMVRGFFRAR</sequence>
<name>A0LGP0_SYNFM</name>
<dbReference type="GO" id="GO:0003700">
    <property type="term" value="F:DNA-binding transcription factor activity"/>
    <property type="evidence" value="ECO:0007669"/>
    <property type="project" value="InterPro"/>
</dbReference>
<dbReference type="SUPFAM" id="SSF53850">
    <property type="entry name" value="Periplasmic binding protein-like II"/>
    <property type="match status" value="1"/>
</dbReference>
<dbReference type="Pfam" id="PF03466">
    <property type="entry name" value="LysR_substrate"/>
    <property type="match status" value="1"/>
</dbReference>
<gene>
    <name evidence="6" type="ordered locus">Sfum_0896</name>
</gene>
<dbReference type="InterPro" id="IPR036390">
    <property type="entry name" value="WH_DNA-bd_sf"/>
</dbReference>
<dbReference type="InterPro" id="IPR005119">
    <property type="entry name" value="LysR_subst-bd"/>
</dbReference>
<accession>A0LGP0</accession>
<keyword evidence="4" id="KW-0804">Transcription</keyword>
<dbReference type="RefSeq" id="WP_011697763.1">
    <property type="nucleotide sequence ID" value="NC_008554.1"/>
</dbReference>